<protein>
    <submittedName>
        <fullName evidence="1">Uncharacterized protein</fullName>
    </submittedName>
</protein>
<dbReference type="Proteomes" id="UP000594262">
    <property type="component" value="Unplaced"/>
</dbReference>
<name>A0A7M5XIM2_9CNID</name>
<evidence type="ECO:0000313" key="1">
    <source>
        <dbReference type="EnsemblMetazoa" id="CLYHEMP023948.1"/>
    </source>
</evidence>
<reference evidence="1" key="1">
    <citation type="submission" date="2021-01" db="UniProtKB">
        <authorList>
            <consortium name="EnsemblMetazoa"/>
        </authorList>
    </citation>
    <scope>IDENTIFICATION</scope>
</reference>
<evidence type="ECO:0000313" key="2">
    <source>
        <dbReference type="Proteomes" id="UP000594262"/>
    </source>
</evidence>
<dbReference type="AlphaFoldDB" id="A0A7M5XIM2"/>
<dbReference type="EnsemblMetazoa" id="CLYHEMT023948.1">
    <property type="protein sequence ID" value="CLYHEMP023948.1"/>
    <property type="gene ID" value="CLYHEMG023948"/>
</dbReference>
<organism evidence="1 2">
    <name type="scientific">Clytia hemisphaerica</name>
    <dbReference type="NCBI Taxonomy" id="252671"/>
    <lineage>
        <taxon>Eukaryota</taxon>
        <taxon>Metazoa</taxon>
        <taxon>Cnidaria</taxon>
        <taxon>Hydrozoa</taxon>
        <taxon>Hydroidolina</taxon>
        <taxon>Leptothecata</taxon>
        <taxon>Obeliida</taxon>
        <taxon>Clytiidae</taxon>
        <taxon>Clytia</taxon>
    </lineage>
</organism>
<keyword evidence="2" id="KW-1185">Reference proteome</keyword>
<accession>A0A7M5XIM2</accession>
<dbReference type="OrthoDB" id="5982168at2759"/>
<proteinExistence type="predicted"/>
<sequence>HSIEWCEIAPKCIVDWLEKFSTGNGCMKELTMGMMISITSALTGIAKLRIFSTFEETANLYTILLASPGTGKTPACKIGCINPVVHNLERTKKKQFVFDEPSSSGVFSLISNSSQDFVPIICVDEAYTFLNEVFIGKKESISMDRLCKLYDGDYWYKLNGTSAKRRGVASARASMCCLLTPKKFLEQLWPKIIDTNNGLADRIMLFHVQQEEKSLEDIEKIANELDTGPLKDLTEVYNYIYDEHHTDQPPRVYQLDPEAKTIFYAFNRARLCNSENVAPKMTASKTTKQIMKLTLTLHILYHRLRCALNPEIQHTPTPLLIKPDILNNAISLHSTLQAYSELAATACVKLNTSESVRFEVLMTDIQEKILSLPGPFHSRKRIYNSYSSANRPTPDQTQQAMENLQSLKFGFVKKIGKAHVFYKQLPSKVIDFTSSKMTEEAYKMVFVSKDPIPTKKFYKKMIDEHPQKDLLLVEDGFHQSDDEAD</sequence>
<dbReference type="Pfam" id="PF13148">
    <property type="entry name" value="DUF3987"/>
    <property type="match status" value="1"/>
</dbReference>
<dbReference type="InterPro" id="IPR025048">
    <property type="entry name" value="DUF3987"/>
</dbReference>